<dbReference type="EMBL" id="JACHGY010000001">
    <property type="protein sequence ID" value="MBB6430927.1"/>
    <property type="molecule type" value="Genomic_DNA"/>
</dbReference>
<proteinExistence type="predicted"/>
<evidence type="ECO:0000313" key="2">
    <source>
        <dbReference type="Proteomes" id="UP000541810"/>
    </source>
</evidence>
<sequence>MSETTTIQSGDGAITVATRGARILDCRVDGVDENLFYDDGIGIGIGNGGDRLWIAPEVAYYWPSLEDARTDPVGTAETPADVDPGDYEVVGDYEDGKGLVLRNDCSLIDSRDEKAIGLELTRSFAAADMPTDLLEGVKCVSFTITNELLVRGGDDGAVASAWNILQVPPTGTLICPTKGKVDPRSYYDPFGEKHVQSDDTAVRFLIDAQRRVKMGIKPADTLGKMGYYRPLGDGHSTLIYREFEVDLDGTYVDIPRDHPADQRSDGDALQAYNDDQTFGNFGEMEYVAPAVIVGEVESRAVTCTTHVLAGPDAAVKATGEALLGVSVSMIG</sequence>
<organism evidence="1 2">
    <name type="scientific">Algisphaera agarilytica</name>
    <dbReference type="NCBI Taxonomy" id="1385975"/>
    <lineage>
        <taxon>Bacteria</taxon>
        <taxon>Pseudomonadati</taxon>
        <taxon>Planctomycetota</taxon>
        <taxon>Phycisphaerae</taxon>
        <taxon>Phycisphaerales</taxon>
        <taxon>Phycisphaeraceae</taxon>
        <taxon>Algisphaera</taxon>
    </lineage>
</organism>
<name>A0A7X0H8C9_9BACT</name>
<dbReference type="InterPro" id="IPR046713">
    <property type="entry name" value="DUF6786"/>
</dbReference>
<evidence type="ECO:0000313" key="1">
    <source>
        <dbReference type="EMBL" id="MBB6430927.1"/>
    </source>
</evidence>
<keyword evidence="2" id="KW-1185">Reference proteome</keyword>
<gene>
    <name evidence="1" type="ORF">HNQ40_002733</name>
</gene>
<dbReference type="Pfam" id="PF20583">
    <property type="entry name" value="DUF6786"/>
    <property type="match status" value="1"/>
</dbReference>
<dbReference type="AlphaFoldDB" id="A0A7X0H8C9"/>
<comment type="caution">
    <text evidence="1">The sequence shown here is derived from an EMBL/GenBank/DDBJ whole genome shotgun (WGS) entry which is preliminary data.</text>
</comment>
<protein>
    <submittedName>
        <fullName evidence="1">Uncharacterized protein</fullName>
    </submittedName>
</protein>
<dbReference type="Proteomes" id="UP000541810">
    <property type="component" value="Unassembled WGS sequence"/>
</dbReference>
<reference evidence="1 2" key="1">
    <citation type="submission" date="2020-08" db="EMBL/GenBank/DDBJ databases">
        <title>Genomic Encyclopedia of Type Strains, Phase IV (KMG-IV): sequencing the most valuable type-strain genomes for metagenomic binning, comparative biology and taxonomic classification.</title>
        <authorList>
            <person name="Goeker M."/>
        </authorList>
    </citation>
    <scope>NUCLEOTIDE SEQUENCE [LARGE SCALE GENOMIC DNA]</scope>
    <source>
        <strain evidence="1 2">DSM 103725</strain>
    </source>
</reference>
<accession>A0A7X0H8C9</accession>
<dbReference type="RefSeq" id="WP_184678420.1">
    <property type="nucleotide sequence ID" value="NZ_JACHGY010000001.1"/>
</dbReference>